<keyword evidence="8" id="KW-1185">Reference proteome</keyword>
<evidence type="ECO:0000256" key="3">
    <source>
        <dbReference type="ARBA" id="ARBA00022692"/>
    </source>
</evidence>
<comment type="subcellular location">
    <subcellularLocation>
        <location evidence="1">Membrane</location>
        <topology evidence="1">Multi-pass membrane protein</topology>
    </subcellularLocation>
</comment>
<protein>
    <submittedName>
        <fullName evidence="7">Protein NRT1/ PTR FAMILY 2.9</fullName>
    </submittedName>
</protein>
<sequence length="90" mass="10353">MRVIPIWAGASIYFVATVQQQTYVVFQALQTDRRLGSTGFEIPAASYIVFTMLGLTIWIPIYDRVIVPLLRRFTGVHDGTVLHRWYFVCT</sequence>
<dbReference type="PANTHER" id="PTHR11654">
    <property type="entry name" value="OLIGOPEPTIDE TRANSPORTER-RELATED"/>
    <property type="match status" value="1"/>
</dbReference>
<feature type="transmembrane region" description="Helical" evidence="6">
    <location>
        <begin position="44"/>
        <end position="62"/>
    </location>
</feature>
<dbReference type="Pfam" id="PF00854">
    <property type="entry name" value="PTR2"/>
    <property type="match status" value="1"/>
</dbReference>
<evidence type="ECO:0000256" key="2">
    <source>
        <dbReference type="ARBA" id="ARBA00005982"/>
    </source>
</evidence>
<accession>A0A6A1W3N6</accession>
<comment type="caution">
    <text evidence="7">The sequence shown here is derived from an EMBL/GenBank/DDBJ whole genome shotgun (WGS) entry which is preliminary data.</text>
</comment>
<keyword evidence="4 6" id="KW-1133">Transmembrane helix</keyword>
<organism evidence="7 8">
    <name type="scientific">Morella rubra</name>
    <name type="common">Chinese bayberry</name>
    <dbReference type="NCBI Taxonomy" id="262757"/>
    <lineage>
        <taxon>Eukaryota</taxon>
        <taxon>Viridiplantae</taxon>
        <taxon>Streptophyta</taxon>
        <taxon>Embryophyta</taxon>
        <taxon>Tracheophyta</taxon>
        <taxon>Spermatophyta</taxon>
        <taxon>Magnoliopsida</taxon>
        <taxon>eudicotyledons</taxon>
        <taxon>Gunneridae</taxon>
        <taxon>Pentapetalae</taxon>
        <taxon>rosids</taxon>
        <taxon>fabids</taxon>
        <taxon>Fagales</taxon>
        <taxon>Myricaceae</taxon>
        <taxon>Morella</taxon>
    </lineage>
</organism>
<keyword evidence="3 6" id="KW-0812">Transmembrane</keyword>
<dbReference type="InterPro" id="IPR000109">
    <property type="entry name" value="POT_fam"/>
</dbReference>
<reference evidence="7 8" key="1">
    <citation type="journal article" date="2019" name="Plant Biotechnol. J.">
        <title>The red bayberry genome and genetic basis of sex determination.</title>
        <authorList>
            <person name="Jia H.M."/>
            <person name="Jia H.J."/>
            <person name="Cai Q.L."/>
            <person name="Wang Y."/>
            <person name="Zhao H.B."/>
            <person name="Yang W.F."/>
            <person name="Wang G.Y."/>
            <person name="Li Y.H."/>
            <person name="Zhan D.L."/>
            <person name="Shen Y.T."/>
            <person name="Niu Q.F."/>
            <person name="Chang L."/>
            <person name="Qiu J."/>
            <person name="Zhao L."/>
            <person name="Xie H.B."/>
            <person name="Fu W.Y."/>
            <person name="Jin J."/>
            <person name="Li X.W."/>
            <person name="Jiao Y."/>
            <person name="Zhou C.C."/>
            <person name="Tu T."/>
            <person name="Chai C.Y."/>
            <person name="Gao J.L."/>
            <person name="Fan L.J."/>
            <person name="van de Weg E."/>
            <person name="Wang J.Y."/>
            <person name="Gao Z.S."/>
        </authorList>
    </citation>
    <scope>NUCLEOTIDE SEQUENCE [LARGE SCALE GENOMIC DNA]</scope>
    <source>
        <tissue evidence="7">Leaves</tissue>
    </source>
</reference>
<evidence type="ECO:0000256" key="4">
    <source>
        <dbReference type="ARBA" id="ARBA00022989"/>
    </source>
</evidence>
<evidence type="ECO:0000313" key="8">
    <source>
        <dbReference type="Proteomes" id="UP000516437"/>
    </source>
</evidence>
<evidence type="ECO:0000256" key="6">
    <source>
        <dbReference type="SAM" id="Phobius"/>
    </source>
</evidence>
<dbReference type="AlphaFoldDB" id="A0A6A1W3N6"/>
<name>A0A6A1W3N6_9ROSI</name>
<evidence type="ECO:0000256" key="5">
    <source>
        <dbReference type="ARBA" id="ARBA00023136"/>
    </source>
</evidence>
<dbReference type="InterPro" id="IPR036259">
    <property type="entry name" value="MFS_trans_sf"/>
</dbReference>
<gene>
    <name evidence="7" type="ORF">CJ030_MR4G020901</name>
</gene>
<dbReference type="EMBL" id="RXIC02000022">
    <property type="protein sequence ID" value="KAB1217420.1"/>
    <property type="molecule type" value="Genomic_DNA"/>
</dbReference>
<dbReference type="Gene3D" id="1.20.1250.20">
    <property type="entry name" value="MFS general substrate transporter like domains"/>
    <property type="match status" value="1"/>
</dbReference>
<proteinExistence type="inferred from homology"/>
<dbReference type="GO" id="GO:0022857">
    <property type="term" value="F:transmembrane transporter activity"/>
    <property type="evidence" value="ECO:0007669"/>
    <property type="project" value="InterPro"/>
</dbReference>
<evidence type="ECO:0000256" key="1">
    <source>
        <dbReference type="ARBA" id="ARBA00004141"/>
    </source>
</evidence>
<dbReference type="OrthoDB" id="8904098at2759"/>
<keyword evidence="5 6" id="KW-0472">Membrane</keyword>
<dbReference type="Proteomes" id="UP000516437">
    <property type="component" value="Chromosome 4"/>
</dbReference>
<dbReference type="GO" id="GO:0016020">
    <property type="term" value="C:membrane"/>
    <property type="evidence" value="ECO:0007669"/>
    <property type="project" value="UniProtKB-SubCell"/>
</dbReference>
<evidence type="ECO:0000313" key="7">
    <source>
        <dbReference type="EMBL" id="KAB1217420.1"/>
    </source>
</evidence>
<comment type="similarity">
    <text evidence="2">Belongs to the major facilitator superfamily. Proton-dependent oligopeptide transporter (POT/PTR) (TC 2.A.17) family.</text>
</comment>